<reference evidence="2" key="1">
    <citation type="submission" date="2014-09" db="EMBL/GenBank/DDBJ databases">
        <title>Genome sequence of the luminous mushroom Mycena chlorophos for searching fungal bioluminescence genes.</title>
        <authorList>
            <person name="Tanaka Y."/>
            <person name="Kasuga D."/>
            <person name="Oba Y."/>
            <person name="Hase S."/>
            <person name="Sato K."/>
            <person name="Oba Y."/>
            <person name="Sakakibara Y."/>
        </authorList>
    </citation>
    <scope>NUCLEOTIDE SEQUENCE</scope>
</reference>
<name>A0ABQ0MB86_MYCCL</name>
<gene>
    <name evidence="2" type="ORF">MCHLO_16724</name>
</gene>
<dbReference type="SUPFAM" id="SSF56112">
    <property type="entry name" value="Protein kinase-like (PK-like)"/>
    <property type="match status" value="1"/>
</dbReference>
<protein>
    <recommendedName>
        <fullName evidence="1">Fungal-type protein kinase domain-containing protein</fullName>
    </recommendedName>
</protein>
<dbReference type="PANTHER" id="PTHR38248:SF2">
    <property type="entry name" value="FUNK1 11"/>
    <property type="match status" value="1"/>
</dbReference>
<dbReference type="PANTHER" id="PTHR38248">
    <property type="entry name" value="FUNK1 6"/>
    <property type="match status" value="1"/>
</dbReference>
<proteinExistence type="predicted"/>
<organism evidence="2 3">
    <name type="scientific">Mycena chlorophos</name>
    <name type="common">Agaric fungus</name>
    <name type="synonym">Agaricus chlorophos</name>
    <dbReference type="NCBI Taxonomy" id="658473"/>
    <lineage>
        <taxon>Eukaryota</taxon>
        <taxon>Fungi</taxon>
        <taxon>Dikarya</taxon>
        <taxon>Basidiomycota</taxon>
        <taxon>Agaricomycotina</taxon>
        <taxon>Agaricomycetes</taxon>
        <taxon>Agaricomycetidae</taxon>
        <taxon>Agaricales</taxon>
        <taxon>Marasmiineae</taxon>
        <taxon>Mycenaceae</taxon>
        <taxon>Mycena</taxon>
    </lineage>
</organism>
<feature type="domain" description="Fungal-type protein kinase" evidence="1">
    <location>
        <begin position="3"/>
        <end position="101"/>
    </location>
</feature>
<dbReference type="EMBL" id="DF849959">
    <property type="protein sequence ID" value="GAT60598.1"/>
    <property type="molecule type" value="Genomic_DNA"/>
</dbReference>
<accession>A0ABQ0MB86</accession>
<keyword evidence="3" id="KW-1185">Reference proteome</keyword>
<dbReference type="Pfam" id="PF17667">
    <property type="entry name" value="Pkinase_fungal"/>
    <property type="match status" value="1"/>
</dbReference>
<evidence type="ECO:0000259" key="1">
    <source>
        <dbReference type="Pfam" id="PF17667"/>
    </source>
</evidence>
<dbReference type="InterPro" id="IPR040976">
    <property type="entry name" value="Pkinase_fungal"/>
</dbReference>
<dbReference type="InterPro" id="IPR011009">
    <property type="entry name" value="Kinase-like_dom_sf"/>
</dbReference>
<evidence type="ECO:0000313" key="3">
    <source>
        <dbReference type="Proteomes" id="UP000815677"/>
    </source>
</evidence>
<evidence type="ECO:0000313" key="2">
    <source>
        <dbReference type="EMBL" id="GAT60598.1"/>
    </source>
</evidence>
<dbReference type="Proteomes" id="UP000815677">
    <property type="component" value="Unassembled WGS sequence"/>
</dbReference>
<sequence length="318" mass="35657">MKQAVTAIFHASIGHQAAYKAGVRHREVRPGNVLLLNSLDFLHHVDVSSLTGAMTTKNKKAVTGTFAFLAIDLLDARCSKRSIKHEVHHDLESFFYLLVWFILRYTAHTRPEKERAAQFLFDPDDFRSLSAKVTWLMDEATKYTKGRLLVPTNVPLSTLIGRLATILREHHSFGCSTPPIPATHEDFIRCFTEALDAPGWPDESDVVAFTPPDPLQQAQSRYYEHLTRIELEPDFHMWAAPPKGVVEEVELGRGSDGEGVLPAMEDADEADESVFVETPEADALATRIAALRAELALELQQAQQARQSNRHHCSVQRN</sequence>